<dbReference type="CDD" id="cd02440">
    <property type="entry name" value="AdoMet_MTases"/>
    <property type="match status" value="1"/>
</dbReference>
<evidence type="ECO:0000313" key="4">
    <source>
        <dbReference type="Proteomes" id="UP000223759"/>
    </source>
</evidence>
<dbReference type="Gene3D" id="3.40.50.150">
    <property type="entry name" value="Vaccinia Virus protein VP39"/>
    <property type="match status" value="1"/>
</dbReference>
<organism evidence="3 4">
    <name type="scientific">Ectothiorhodosinus mongolicus</name>
    <dbReference type="NCBI Taxonomy" id="233100"/>
    <lineage>
        <taxon>Bacteria</taxon>
        <taxon>Pseudomonadati</taxon>
        <taxon>Pseudomonadota</taxon>
        <taxon>Gammaproteobacteria</taxon>
        <taxon>Chromatiales</taxon>
        <taxon>Ectothiorhodospiraceae</taxon>
        <taxon>Ectothiorhodosinus</taxon>
    </lineage>
</organism>
<reference evidence="3 4" key="1">
    <citation type="submission" date="2017-01" db="EMBL/GenBank/DDBJ databases">
        <authorList>
            <person name="Mah S.A."/>
            <person name="Swanson W.J."/>
            <person name="Moy G.W."/>
            <person name="Vacquier V.D."/>
        </authorList>
    </citation>
    <scope>NUCLEOTIDE SEQUENCE [LARGE SCALE GENOMIC DNA]</scope>
    <source>
        <strain evidence="3 4">M9</strain>
    </source>
</reference>
<dbReference type="EMBL" id="FTPK01000003">
    <property type="protein sequence ID" value="SIT72113.1"/>
    <property type="molecule type" value="Genomic_DNA"/>
</dbReference>
<dbReference type="InterPro" id="IPR029063">
    <property type="entry name" value="SAM-dependent_MTases_sf"/>
</dbReference>
<dbReference type="OrthoDB" id="9786503at2"/>
<dbReference type="GO" id="GO:0032259">
    <property type="term" value="P:methylation"/>
    <property type="evidence" value="ECO:0007669"/>
    <property type="project" value="UniProtKB-KW"/>
</dbReference>
<keyword evidence="1 3" id="KW-0808">Transferase</keyword>
<dbReference type="RefSeq" id="WP_076755997.1">
    <property type="nucleotide sequence ID" value="NZ_CP023018.1"/>
</dbReference>
<evidence type="ECO:0000259" key="2">
    <source>
        <dbReference type="Pfam" id="PF13649"/>
    </source>
</evidence>
<dbReference type="AlphaFoldDB" id="A0A1R3W2X3"/>
<sequence length="200" mass="22079">MKDFWDIRYAGPDYVYGTAPNAYLRAHHALYRPGQKVLSVADGEGRNGVWLASRGLDVTSVDYSEHALAKAQSLAQLQGVTIETVLADVCQWQWPQAAYDHVVAIYLHVPPEQRPRLHRGLIDALKPGGTLLLEAFGPEQLDYDSGGPDDLDMLYSGVMLREDFADAEIMELAELVVELDEGPGHQGLGAVTRALIRRPE</sequence>
<protein>
    <submittedName>
        <fullName evidence="3">Methyltransferase domain-containing protein</fullName>
    </submittedName>
</protein>
<accession>A0A1R3W2X3</accession>
<dbReference type="Pfam" id="PF13649">
    <property type="entry name" value="Methyltransf_25"/>
    <property type="match status" value="1"/>
</dbReference>
<name>A0A1R3W2X3_9GAMM</name>
<evidence type="ECO:0000313" key="3">
    <source>
        <dbReference type="EMBL" id="SIT72113.1"/>
    </source>
</evidence>
<dbReference type="GO" id="GO:0008168">
    <property type="term" value="F:methyltransferase activity"/>
    <property type="evidence" value="ECO:0007669"/>
    <property type="project" value="UniProtKB-KW"/>
</dbReference>
<dbReference type="STRING" id="233100.SAMN05216526_1574"/>
<gene>
    <name evidence="3" type="ORF">SAMN05216526_1574</name>
</gene>
<proteinExistence type="predicted"/>
<dbReference type="PANTHER" id="PTHR43861:SF3">
    <property type="entry name" value="PUTATIVE (AFU_ORTHOLOGUE AFUA_2G14390)-RELATED"/>
    <property type="match status" value="1"/>
</dbReference>
<keyword evidence="4" id="KW-1185">Reference proteome</keyword>
<dbReference type="Proteomes" id="UP000223759">
    <property type="component" value="Unassembled WGS sequence"/>
</dbReference>
<evidence type="ECO:0000256" key="1">
    <source>
        <dbReference type="ARBA" id="ARBA00022679"/>
    </source>
</evidence>
<dbReference type="SUPFAM" id="SSF53335">
    <property type="entry name" value="S-adenosyl-L-methionine-dependent methyltransferases"/>
    <property type="match status" value="1"/>
</dbReference>
<keyword evidence="3" id="KW-0489">Methyltransferase</keyword>
<feature type="domain" description="Methyltransferase" evidence="2">
    <location>
        <begin position="37"/>
        <end position="129"/>
    </location>
</feature>
<dbReference type="InterPro" id="IPR041698">
    <property type="entry name" value="Methyltransf_25"/>
</dbReference>
<dbReference type="PANTHER" id="PTHR43861">
    <property type="entry name" value="TRANS-ACONITATE 2-METHYLTRANSFERASE-RELATED"/>
    <property type="match status" value="1"/>
</dbReference>